<evidence type="ECO:0000256" key="8">
    <source>
        <dbReference type="ARBA" id="ARBA00062349"/>
    </source>
</evidence>
<evidence type="ECO:0000256" key="6">
    <source>
        <dbReference type="ARBA" id="ARBA00023186"/>
    </source>
</evidence>
<feature type="domain" description="J" evidence="9">
    <location>
        <begin position="82"/>
        <end position="142"/>
    </location>
</feature>
<dbReference type="SMART" id="SM00271">
    <property type="entry name" value="DnaJ"/>
    <property type="match status" value="1"/>
</dbReference>
<evidence type="ECO:0000256" key="1">
    <source>
        <dbReference type="ARBA" id="ARBA00004273"/>
    </source>
</evidence>
<name>A0A1L0C555_9ASCO</name>
<dbReference type="STRING" id="45354.A0A1L0C555"/>
<comment type="subcellular location">
    <subcellularLocation>
        <location evidence="1">Mitochondrion inner membrane</location>
    </subcellularLocation>
</comment>
<dbReference type="CDD" id="cd06257">
    <property type="entry name" value="DnaJ"/>
    <property type="match status" value="1"/>
</dbReference>
<protein>
    <submittedName>
        <fullName evidence="11">CIC11C00000001488</fullName>
    </submittedName>
    <submittedName>
        <fullName evidence="10">CIC11C00000005594</fullName>
    </submittedName>
</protein>
<dbReference type="SUPFAM" id="SSF46565">
    <property type="entry name" value="Chaperone J-domain"/>
    <property type="match status" value="1"/>
</dbReference>
<keyword evidence="13" id="KW-1185">Reference proteome</keyword>
<dbReference type="OrthoDB" id="240298at2759"/>
<evidence type="ECO:0000256" key="4">
    <source>
        <dbReference type="ARBA" id="ARBA00023128"/>
    </source>
</evidence>
<evidence type="ECO:0000313" key="10">
    <source>
        <dbReference type="EMBL" id="SGZ49088.1"/>
    </source>
</evidence>
<comment type="subunit">
    <text evidence="8">Heterodimer with PAM16. Component of the PAM complex, at least composed of mtHsp70, MGE1, TIM44, PAM16, PAM17 and PAM18.</text>
</comment>
<keyword evidence="5" id="KW-0472">Membrane</keyword>
<evidence type="ECO:0000256" key="3">
    <source>
        <dbReference type="ARBA" id="ARBA00023010"/>
    </source>
</evidence>
<comment type="function">
    <text evidence="7">Essential component of the PAM complex, a complex required for the translocation of transit peptide-containing proteins from the inner membrane into the mitochondrial matrix in an ATP-dependent manner. In the complex, it is required to stimulate activity of mtHSP70 (SSC1).</text>
</comment>
<dbReference type="GO" id="GO:0001405">
    <property type="term" value="C:PAM complex, Tim23 associated import motor"/>
    <property type="evidence" value="ECO:0007669"/>
    <property type="project" value="UniProtKB-ARBA"/>
</dbReference>
<accession>A0A1L0C555</accession>
<gene>
    <name evidence="11" type="ORF">SAMEA4029009_CIC11G00000001488</name>
    <name evidence="10" type="ORF">SAMEA4029010_CIC11G00000005594</name>
</gene>
<keyword evidence="3" id="KW-0811">Translocation</keyword>
<dbReference type="PANTHER" id="PTHR12763:SF29">
    <property type="entry name" value="MITOCHONDRIAL DNAJ HOMOLOG 2"/>
    <property type="match status" value="1"/>
</dbReference>
<evidence type="ECO:0000313" key="12">
    <source>
        <dbReference type="Proteomes" id="UP000182259"/>
    </source>
</evidence>
<dbReference type="Proteomes" id="UP000182259">
    <property type="component" value="Chromosome VII"/>
</dbReference>
<evidence type="ECO:0000256" key="5">
    <source>
        <dbReference type="ARBA" id="ARBA00023136"/>
    </source>
</evidence>
<evidence type="ECO:0000256" key="7">
    <source>
        <dbReference type="ARBA" id="ARBA00037395"/>
    </source>
</evidence>
<sequence>MVFPIIVGVGVTVAALTAKAVTRTVGRYRRLSPQMIATLNKLRIENHETDSLAKHEGNASHLRYLKSRFDATGFAHTMTEREALLVLGIEANDISSLTKDNLRQRYRKLMVMNHPDHNGSVYLSQKINQAKEVLEKSYLFRK</sequence>
<keyword evidence="3" id="KW-0653">Protein transport</keyword>
<reference evidence="12 13" key="1">
    <citation type="submission" date="2016-10" db="EMBL/GenBank/DDBJ databases">
        <authorList>
            <person name="de Groot N.N."/>
        </authorList>
    </citation>
    <scope>NUCLEOTIDE SEQUENCE [LARGE SCALE GENOMIC DNA]</scope>
    <source>
        <strain evidence="10 13">CBS 141442</strain>
        <strain evidence="11 12">PYCC 4715</strain>
    </source>
</reference>
<dbReference type="FunFam" id="1.10.287.110:FF:000001">
    <property type="entry name" value="Import inner membrane translocase subunit tim14"/>
    <property type="match status" value="1"/>
</dbReference>
<dbReference type="GO" id="GO:0030150">
    <property type="term" value="P:protein import into mitochondrial matrix"/>
    <property type="evidence" value="ECO:0007669"/>
    <property type="project" value="UniProtKB-ARBA"/>
</dbReference>
<dbReference type="Proteomes" id="UP000182334">
    <property type="component" value="Chromosome II"/>
</dbReference>
<keyword evidence="3" id="KW-0813">Transport</keyword>
<keyword evidence="2" id="KW-0999">Mitochondrion inner membrane</keyword>
<dbReference type="InterPro" id="IPR001623">
    <property type="entry name" value="DnaJ_domain"/>
</dbReference>
<evidence type="ECO:0000313" key="11">
    <source>
        <dbReference type="EMBL" id="SGZ58761.1"/>
    </source>
</evidence>
<proteinExistence type="predicted"/>
<dbReference type="GO" id="GO:0001671">
    <property type="term" value="F:ATPase activator activity"/>
    <property type="evidence" value="ECO:0007669"/>
    <property type="project" value="TreeGrafter"/>
</dbReference>
<dbReference type="InterPro" id="IPR036869">
    <property type="entry name" value="J_dom_sf"/>
</dbReference>
<dbReference type="PANTHER" id="PTHR12763">
    <property type="match status" value="1"/>
</dbReference>
<evidence type="ECO:0000256" key="2">
    <source>
        <dbReference type="ARBA" id="ARBA00022792"/>
    </source>
</evidence>
<dbReference type="AlphaFoldDB" id="A0A1L0C555"/>
<keyword evidence="4" id="KW-0496">Mitochondrion</keyword>
<organism evidence="11 12">
    <name type="scientific">Sungouiella intermedia</name>
    <dbReference type="NCBI Taxonomy" id="45354"/>
    <lineage>
        <taxon>Eukaryota</taxon>
        <taxon>Fungi</taxon>
        <taxon>Dikarya</taxon>
        <taxon>Ascomycota</taxon>
        <taxon>Saccharomycotina</taxon>
        <taxon>Pichiomycetes</taxon>
        <taxon>Metschnikowiaceae</taxon>
        <taxon>Sungouiella</taxon>
    </lineage>
</organism>
<dbReference type="PROSITE" id="PS50076">
    <property type="entry name" value="DNAJ_2"/>
    <property type="match status" value="1"/>
</dbReference>
<dbReference type="EMBL" id="LT635770">
    <property type="protein sequence ID" value="SGZ58761.1"/>
    <property type="molecule type" value="Genomic_DNA"/>
</dbReference>
<keyword evidence="6" id="KW-0143">Chaperone</keyword>
<evidence type="ECO:0000313" key="13">
    <source>
        <dbReference type="Proteomes" id="UP000182334"/>
    </source>
</evidence>
<dbReference type="EMBL" id="LT635757">
    <property type="protein sequence ID" value="SGZ49088.1"/>
    <property type="molecule type" value="Genomic_DNA"/>
</dbReference>
<dbReference type="Gene3D" id="1.10.287.110">
    <property type="entry name" value="DnaJ domain"/>
    <property type="match status" value="1"/>
</dbReference>
<evidence type="ECO:0000259" key="9">
    <source>
        <dbReference type="PROSITE" id="PS50076"/>
    </source>
</evidence>